<dbReference type="Gene3D" id="3.40.50.300">
    <property type="entry name" value="P-loop containing nucleotide triphosphate hydrolases"/>
    <property type="match status" value="1"/>
</dbReference>
<protein>
    <recommendedName>
        <fullName evidence="4">DNA helicase</fullName>
    </recommendedName>
</protein>
<accession>A0A5C6M464</accession>
<organism evidence="2 3">
    <name type="scientific">Planctomyces bekefii</name>
    <dbReference type="NCBI Taxonomy" id="1653850"/>
    <lineage>
        <taxon>Bacteria</taxon>
        <taxon>Pseudomonadati</taxon>
        <taxon>Planctomycetota</taxon>
        <taxon>Planctomycetia</taxon>
        <taxon>Planctomycetales</taxon>
        <taxon>Planctomycetaceae</taxon>
        <taxon>Planctomyces</taxon>
    </lineage>
</organism>
<comment type="caution">
    <text evidence="2">The sequence shown here is derived from an EMBL/GenBank/DDBJ whole genome shotgun (WGS) entry which is preliminary data.</text>
</comment>
<feature type="region of interest" description="Disordered" evidence="1">
    <location>
        <begin position="1"/>
        <end position="21"/>
    </location>
</feature>
<feature type="non-terminal residue" evidence="2">
    <location>
        <position position="839"/>
    </location>
</feature>
<feature type="compositionally biased region" description="Basic and acidic residues" evidence="1">
    <location>
        <begin position="191"/>
        <end position="205"/>
    </location>
</feature>
<keyword evidence="3" id="KW-1185">Reference proteome</keyword>
<evidence type="ECO:0000256" key="1">
    <source>
        <dbReference type="SAM" id="MobiDB-lite"/>
    </source>
</evidence>
<proteinExistence type="predicted"/>
<dbReference type="InterPro" id="IPR027417">
    <property type="entry name" value="P-loop_NTPase"/>
</dbReference>
<name>A0A5C6M464_9PLAN</name>
<reference evidence="2 3" key="2">
    <citation type="submission" date="2019-08" db="EMBL/GenBank/DDBJ databases">
        <authorList>
            <person name="Henke P."/>
        </authorList>
    </citation>
    <scope>NUCLEOTIDE SEQUENCE [LARGE SCALE GENOMIC DNA]</scope>
    <source>
        <strain evidence="2">Phe10_nw2017</strain>
    </source>
</reference>
<feature type="region of interest" description="Disordered" evidence="1">
    <location>
        <begin position="588"/>
        <end position="626"/>
    </location>
</feature>
<feature type="compositionally biased region" description="Polar residues" evidence="1">
    <location>
        <begin position="46"/>
        <end position="58"/>
    </location>
</feature>
<feature type="region of interest" description="Disordered" evidence="1">
    <location>
        <begin position="191"/>
        <end position="213"/>
    </location>
</feature>
<dbReference type="AlphaFoldDB" id="A0A5C6M464"/>
<reference evidence="2 3" key="1">
    <citation type="submission" date="2019-08" db="EMBL/GenBank/DDBJ databases">
        <title>100 year-old enigma solved: identification of Planctomyces bekefii, the type genus and species of the phylum Planctomycetes.</title>
        <authorList>
            <person name="Svetlana D.N."/>
            <person name="Overmann J."/>
        </authorList>
    </citation>
    <scope>NUCLEOTIDE SEQUENCE [LARGE SCALE GENOMIC DNA]</scope>
    <source>
        <strain evidence="2">Phe10_nw2017</strain>
    </source>
</reference>
<feature type="region of interest" description="Disordered" evidence="1">
    <location>
        <begin position="44"/>
        <end position="78"/>
    </location>
</feature>
<feature type="compositionally biased region" description="Acidic residues" evidence="1">
    <location>
        <begin position="591"/>
        <end position="604"/>
    </location>
</feature>
<dbReference type="EMBL" id="SRHE01000259">
    <property type="protein sequence ID" value="TWW09496.1"/>
    <property type="molecule type" value="Genomic_DNA"/>
</dbReference>
<evidence type="ECO:0000313" key="2">
    <source>
        <dbReference type="EMBL" id="TWW09496.1"/>
    </source>
</evidence>
<evidence type="ECO:0000313" key="3">
    <source>
        <dbReference type="Proteomes" id="UP000321083"/>
    </source>
</evidence>
<dbReference type="SUPFAM" id="SSF52540">
    <property type="entry name" value="P-loop containing nucleoside triphosphate hydrolases"/>
    <property type="match status" value="1"/>
</dbReference>
<sequence>MRQQKKKQGDSHGPATPAAIEHGLKDLSAVQAFRKRLARNKPIMNPYSSSIVSDEQQLQRARQSQERAKQQQRAERSLATMPQIFRRRVEIGYEDGEVMRIYLSASGESFDFIDGGDENLLVSWANPHYLGIRGAAISAAVSIGSGKQQNKVSILTITEIDGEEEDALLRFSFEGSAGRSRIARVTRDLTAHGTHAVEEPGKADTRSPAVPQRRDVPQLPSLALPTVVQSPDGKITEIQFAVDETQYGHTVSQKEGGTIVLTGPPGTGKTTVALLRGTVVLHKSLDMKDQISVDGKVGRSLKRDSFRLFVVTEHMQAYLRNAVASADLALHGAEIENIRGVFLESFVRVPTLKQWVRGTRFPMNRKEKVSDTLRFIKSLPRTLRLCFYHAVAYAQSAAGEKASVLISKIHAGVARKIEDDVLSGLLTDAEKMQWRRIEEDESADLEEYLAKIGKSVRFDQDVTRRLTTLNSLERRLSSFISQWSRISQRLVLGALDKADESILVPGQDDLLLAKFVEDCVVAEDRSLSKAFVKQSWAELVHLVDPKEVLLAVIQDYQNTTDGGELEKEGLSKSDISAALNEWKATLTGSDDAAEEREEDDDEVADHDQGGLFDDDAEEDDSEQRRSAGVFTRSDFPLLAALARVFLARPEEALSDPDLYAQVGFMLPGEKLRYDHVIVDEAQDFTYAELHLVCSLVERSRAAVTVCGDPFQRMEWRSGFSSLETLRPGKDRTCAVDRNYRQTKPLCDWCNRLGKILFGKNALKMKAGGRDGAKPLVRVIRNRKKIVELAGQSVCDWFSEGGSPFVAVVPLELNKRFKNDLRRKLGELVEKANVFVEVLD</sequence>
<feature type="compositionally biased region" description="Basic and acidic residues" evidence="1">
    <location>
        <begin position="63"/>
        <end position="76"/>
    </location>
</feature>
<feature type="compositionally biased region" description="Acidic residues" evidence="1">
    <location>
        <begin position="612"/>
        <end position="621"/>
    </location>
</feature>
<gene>
    <name evidence="2" type="ORF">E3A20_13740</name>
</gene>
<dbReference type="Proteomes" id="UP000321083">
    <property type="component" value="Unassembled WGS sequence"/>
</dbReference>
<evidence type="ECO:0008006" key="4">
    <source>
        <dbReference type="Google" id="ProtNLM"/>
    </source>
</evidence>